<dbReference type="SMART" id="SM00849">
    <property type="entry name" value="Lactamase_B"/>
    <property type="match status" value="1"/>
</dbReference>
<evidence type="ECO:0000313" key="15">
    <source>
        <dbReference type="EMBL" id="ACS34222.1"/>
    </source>
</evidence>
<name>C5A7L0_THEGJ</name>
<feature type="binding site" evidence="12">
    <location>
        <position position="260"/>
    </location>
    <ligand>
        <name>Zn(2+)</name>
        <dbReference type="ChEBI" id="CHEBI:29105"/>
        <label>2</label>
    </ligand>
</feature>
<dbReference type="GO" id="GO:0006353">
    <property type="term" value="P:DNA-templated transcription termination"/>
    <property type="evidence" value="ECO:0007669"/>
    <property type="project" value="UniProtKB-UniRule"/>
</dbReference>
<evidence type="ECO:0000256" key="7">
    <source>
        <dbReference type="ARBA" id="ARBA00022839"/>
    </source>
</evidence>
<dbReference type="HAMAP" id="MF_00870">
    <property type="entry name" value="FttA"/>
    <property type="match status" value="1"/>
</dbReference>
<dbReference type="SUPFAM" id="SSF54814">
    <property type="entry name" value="Prokaryotic type KH domain (KH-domain type II)"/>
    <property type="match status" value="1"/>
</dbReference>
<keyword evidence="3 12" id="KW-0479">Metal-binding</keyword>
<dbReference type="PANTHER" id="PTHR11203:SF51">
    <property type="entry name" value="CLEAVAGE AND POLYADENYLATION SPECIFICITY FACTOR"/>
    <property type="match status" value="1"/>
</dbReference>
<dbReference type="InterPro" id="IPR011108">
    <property type="entry name" value="RMMBL"/>
</dbReference>
<evidence type="ECO:0000256" key="2">
    <source>
        <dbReference type="ARBA" id="ARBA00022722"/>
    </source>
</evidence>
<dbReference type="GO" id="GO:0008270">
    <property type="term" value="F:zinc ion binding"/>
    <property type="evidence" value="ECO:0007669"/>
    <property type="project" value="UniProtKB-UniRule"/>
</dbReference>
<evidence type="ECO:0000259" key="14">
    <source>
        <dbReference type="SMART" id="SM01027"/>
    </source>
</evidence>
<organism evidence="15 16">
    <name type="scientific">Thermococcus gammatolerans (strain DSM 15229 / JCM 11827 / EJ3)</name>
    <dbReference type="NCBI Taxonomy" id="593117"/>
    <lineage>
        <taxon>Archaea</taxon>
        <taxon>Methanobacteriati</taxon>
        <taxon>Methanobacteriota</taxon>
        <taxon>Thermococci</taxon>
        <taxon>Thermococcales</taxon>
        <taxon>Thermococcaceae</taxon>
        <taxon>Thermococcus</taxon>
    </lineage>
</organism>
<feature type="region of interest" description="Metallo-beta-lactamase C-terminus" evidence="12">
    <location>
        <begin position="593"/>
        <end position="651"/>
    </location>
</feature>
<evidence type="ECO:0000256" key="3">
    <source>
        <dbReference type="ARBA" id="ARBA00022723"/>
    </source>
</evidence>
<reference evidence="15 16" key="1">
    <citation type="journal article" date="2007" name="Genome Biol.">
        <title>Genome analysis and genome-wide proteomics of Thermococcus gammatolerans, the most radioresistant organism known amongst the Archaea.</title>
        <authorList>
            <person name="Zivanovic Y."/>
            <person name="Armengaud J."/>
            <person name="Lagorce A."/>
            <person name="Leplat C."/>
            <person name="Guerin P."/>
            <person name="Dutertre M."/>
            <person name="Anthouard V."/>
            <person name="Forterre P."/>
            <person name="Wincker P."/>
            <person name="Confalonieri F."/>
        </authorList>
    </citation>
    <scope>NUCLEOTIDE SEQUENCE [LARGE SCALE GENOMIC DNA]</scope>
    <source>
        <strain evidence="16">DSM 15229 / JCM 11827 / EJ3</strain>
    </source>
</reference>
<dbReference type="CDD" id="cd02410">
    <property type="entry name" value="KH-II_CPSF_arch_rpt2"/>
    <property type="match status" value="1"/>
</dbReference>
<dbReference type="InterPro" id="IPR019975">
    <property type="entry name" value="aCPSF1"/>
</dbReference>
<dbReference type="SUPFAM" id="SSF56281">
    <property type="entry name" value="Metallo-hydrolase/oxidoreductase"/>
    <property type="match status" value="1"/>
</dbReference>
<keyword evidence="11" id="KW-0804">Transcription</keyword>
<dbReference type="Gene3D" id="3.30.300.230">
    <property type="match status" value="1"/>
</dbReference>
<evidence type="ECO:0000256" key="12">
    <source>
        <dbReference type="HAMAP-Rule" id="MF_00870"/>
    </source>
</evidence>
<feature type="domain" description="Metallo-beta-lactamase" evidence="13">
    <location>
        <begin position="201"/>
        <end position="420"/>
    </location>
</feature>
<evidence type="ECO:0000256" key="9">
    <source>
        <dbReference type="ARBA" id="ARBA00023015"/>
    </source>
</evidence>
<dbReference type="Proteomes" id="UP000001488">
    <property type="component" value="Chromosome"/>
</dbReference>
<evidence type="ECO:0000256" key="5">
    <source>
        <dbReference type="ARBA" id="ARBA00022801"/>
    </source>
</evidence>
<dbReference type="GO" id="GO:0003723">
    <property type="term" value="F:RNA binding"/>
    <property type="evidence" value="ECO:0007669"/>
    <property type="project" value="UniProtKB-UniRule"/>
</dbReference>
<dbReference type="CDD" id="cd22532">
    <property type="entry name" value="KH-II_CPSF_arch_rpt1"/>
    <property type="match status" value="1"/>
</dbReference>
<gene>
    <name evidence="12" type="primary">fttA</name>
    <name evidence="15" type="ordered locus">TGAM_1720</name>
</gene>
<dbReference type="Gene3D" id="3.60.15.10">
    <property type="entry name" value="Ribonuclease Z/Hydroxyacylglutathione hydrolase-like"/>
    <property type="match status" value="1"/>
</dbReference>
<evidence type="ECO:0000256" key="6">
    <source>
        <dbReference type="ARBA" id="ARBA00022833"/>
    </source>
</evidence>
<dbReference type="Pfam" id="PF10996">
    <property type="entry name" value="Beta-Casp"/>
    <property type="match status" value="1"/>
</dbReference>
<dbReference type="Gene3D" id="3.40.50.10890">
    <property type="match status" value="1"/>
</dbReference>
<dbReference type="Gene3D" id="3.30.300.20">
    <property type="match status" value="1"/>
</dbReference>
<dbReference type="SMART" id="SM01027">
    <property type="entry name" value="Beta-Casp"/>
    <property type="match status" value="1"/>
</dbReference>
<evidence type="ECO:0000256" key="8">
    <source>
        <dbReference type="ARBA" id="ARBA00022884"/>
    </source>
</evidence>
<dbReference type="PATRIC" id="fig|593117.10.peg.1727"/>
<evidence type="ECO:0000259" key="13">
    <source>
        <dbReference type="SMART" id="SM00849"/>
    </source>
</evidence>
<feature type="region of interest" description="Beta-Casp" evidence="12">
    <location>
        <begin position="399"/>
        <end position="592"/>
    </location>
</feature>
<comment type="similarity">
    <text evidence="12">Belongs to the metallo-beta-lactamase superfamily. RNA-metabolizing metallo-beta-lactamase-like family. FttA subfamily.</text>
</comment>
<protein>
    <recommendedName>
        <fullName evidence="12">Transcription termination factor FttA</fullName>
        <ecNumber evidence="12">3.1.-.-</ecNumber>
    </recommendedName>
</protein>
<dbReference type="InterPro" id="IPR036866">
    <property type="entry name" value="RibonucZ/Hydroxyglut_hydro"/>
</dbReference>
<dbReference type="InterPro" id="IPR022712">
    <property type="entry name" value="Beta_Casp"/>
</dbReference>
<keyword evidence="6 12" id="KW-0862">Zinc</keyword>
<keyword evidence="10 12" id="KW-0238">DNA-binding</keyword>
<feature type="binding site" evidence="12">
    <location>
        <position position="618"/>
    </location>
    <ligand>
        <name>Zn(2+)</name>
        <dbReference type="ChEBI" id="CHEBI:29105"/>
        <label>2</label>
    </ligand>
</feature>
<keyword evidence="7 12" id="KW-0269">Exonuclease</keyword>
<dbReference type="Pfam" id="PF07521">
    <property type="entry name" value="RMMBL"/>
    <property type="match status" value="1"/>
</dbReference>
<dbReference type="Pfam" id="PF17214">
    <property type="entry name" value="KH_TffA"/>
    <property type="match status" value="1"/>
</dbReference>
<comment type="caution">
    <text evidence="12">Lacks conserved residue(s) required for the propagation of feature annotation.</text>
</comment>
<keyword evidence="5 12" id="KW-0378">Hydrolase</keyword>
<feature type="binding site" evidence="12">
    <location>
        <position position="367"/>
    </location>
    <ligand>
        <name>Zn(2+)</name>
        <dbReference type="ChEBI" id="CHEBI:29105"/>
        <label>2</label>
    </ligand>
</feature>
<dbReference type="EC" id="3.1.-.-" evidence="12"/>
<feature type="binding site" evidence="12">
    <location>
        <position position="258"/>
    </location>
    <ligand>
        <name>Zn(2+)</name>
        <dbReference type="ChEBI" id="CHEBI:29105"/>
        <label>1</label>
    </ligand>
</feature>
<accession>C5A7L0</accession>
<evidence type="ECO:0000256" key="1">
    <source>
        <dbReference type="ARBA" id="ARBA00022472"/>
    </source>
</evidence>
<feature type="binding site" evidence="12">
    <location>
        <position position="344"/>
    </location>
    <ligand>
        <name>Zn(2+)</name>
        <dbReference type="ChEBI" id="CHEBI:29105"/>
        <label>1</label>
    </ligand>
</feature>
<evidence type="ECO:0000256" key="4">
    <source>
        <dbReference type="ARBA" id="ARBA00022759"/>
    </source>
</evidence>
<dbReference type="GO" id="GO:0004521">
    <property type="term" value="F:RNA endonuclease activity"/>
    <property type="evidence" value="ECO:0007669"/>
    <property type="project" value="UniProtKB-UniRule"/>
</dbReference>
<evidence type="ECO:0000256" key="11">
    <source>
        <dbReference type="ARBA" id="ARBA00023163"/>
    </source>
</evidence>
<dbReference type="AlphaFoldDB" id="C5A7L0"/>
<proteinExistence type="inferred from homology"/>
<dbReference type="GO" id="GO:0004532">
    <property type="term" value="F:RNA exonuclease activity"/>
    <property type="evidence" value="ECO:0007669"/>
    <property type="project" value="UniProtKB-UniRule"/>
</dbReference>
<dbReference type="eggNOG" id="arCOG00543">
    <property type="taxonomic scope" value="Archaea"/>
</dbReference>
<comment type="function">
    <text evidence="12">Terminates transcription on the whole genome. Termination is linked to FttA-mediated RNA cleavage and does not require NTP hydrolysis. Cleaves endonucleolytically at the RNA exit channel of RNA polymerase (RNAP); the 5'-3' exonuclease activity of this protein degrades the nascent RNA released from RNAP.</text>
</comment>
<keyword evidence="9 12" id="KW-0805">Transcription regulation</keyword>
<dbReference type="InterPro" id="IPR050698">
    <property type="entry name" value="MBL"/>
</dbReference>
<feature type="binding site" evidence="12">
    <location>
        <position position="367"/>
    </location>
    <ligand>
        <name>Zn(2+)</name>
        <dbReference type="ChEBI" id="CHEBI:29105"/>
        <label>1</label>
    </ligand>
</feature>
<feature type="region of interest" description="KHa" evidence="12">
    <location>
        <begin position="12"/>
        <end position="79"/>
    </location>
</feature>
<dbReference type="GO" id="GO:0003677">
    <property type="term" value="F:DNA binding"/>
    <property type="evidence" value="ECO:0007669"/>
    <property type="project" value="UniProtKB-KW"/>
</dbReference>
<dbReference type="PaxDb" id="593117-TGAM_1720"/>
<keyword evidence="4 12" id="KW-0255">Endonuclease</keyword>
<dbReference type="InterPro" id="IPR009019">
    <property type="entry name" value="KH_sf_prok-type"/>
</dbReference>
<keyword evidence="16" id="KW-1185">Reference proteome</keyword>
<keyword evidence="1 12" id="KW-0806">Transcription termination</keyword>
<feature type="binding site" evidence="12">
    <location>
        <position position="256"/>
    </location>
    <ligand>
        <name>Zn(2+)</name>
        <dbReference type="ChEBI" id="CHEBI:29105"/>
        <label>1</label>
    </ligand>
</feature>
<dbReference type="InterPro" id="IPR033769">
    <property type="entry name" value="TffA_KH"/>
</dbReference>
<dbReference type="KEGG" id="tga:TGAM_1720"/>
<evidence type="ECO:0000313" key="16">
    <source>
        <dbReference type="Proteomes" id="UP000001488"/>
    </source>
</evidence>
<keyword evidence="8 12" id="KW-0694">RNA-binding</keyword>
<dbReference type="NCBIfam" id="TIGR03675">
    <property type="entry name" value="arCOG00543"/>
    <property type="match status" value="1"/>
</dbReference>
<dbReference type="InterPro" id="IPR015946">
    <property type="entry name" value="KH_dom-like_a/b"/>
</dbReference>
<comment type="subunit">
    <text evidence="12">Homodimer. Interacts with RNA polymerase (RNAP), interacts with the Spt4-Spt5 complex.</text>
</comment>
<dbReference type="HOGENOM" id="CLU_009673_5_1_2"/>
<feature type="region of interest" description="KHb" evidence="12">
    <location>
        <begin position="80"/>
        <end position="147"/>
    </location>
</feature>
<sequence length="651" mass="73958">MMGLIRRETFVEDILKDIRAVINQMVPKEAKVTEVEFEGPELVIYVKNPEAIMRDGDLIRNLAKVLKKRISVRPDPDILIPPEKAEEMIKQIVPPEAEITNISFDPSVGEVIIEARKPGLVIGKNGETLRLITQKVHWAPKAIRTPPIQSQTIYSIRQILQTESKDRRKFLRQVGRNIYRKPEYKSRWIRITGLGGFREVGRSALLVQTDESYVLVDFGVNIAAMRDPLKAFPHFDAPEFRYVLDEGLLDAIIITHAHLDHSGMLPYLFRYKLFDGPIYTTPPTRDLMTLLQQDFIEIQHMNGMEPLYRPRDIKEVIKHTITLDYGEVRDIAPDIRLTLHNAGHILGSAIVHLHIGNGLHNIAITGDFKFIPTRLLEPAVSRFPRVETLVMESTYGGSNDYQMPRDEAEKRLIEVIHHTIKRGGKVLIPAMAVGRAQEIMMVLEEYARVGGIDVPIYLDGMIWEATAIHTAYPEYLSRRLREQIFHEGYNPFLNPIFKSVANSRERQDIIDSGEPAIIIATSGMLVGGPSVEYFKQLAPDPKNSIIFVSYQAEGTLGRQVQRGLREIPLVGEDGRTEVVQVNMEVHTIDGFSGHADRRELISYVARLRPRPERVITVHGEPHKCLDLASSLHKKFNLSTRAPNNLDAIRLK</sequence>
<dbReference type="CDD" id="cd16295">
    <property type="entry name" value="TTHA0252-CPSF-like_MBL-fold"/>
    <property type="match status" value="1"/>
</dbReference>
<comment type="cofactor">
    <cofactor evidence="12">
        <name>Zn(2+)</name>
        <dbReference type="ChEBI" id="CHEBI:29105"/>
    </cofactor>
    <text evidence="12">Binds 2 Zn(2+) ions, which are required for nuclease activity.</text>
</comment>
<dbReference type="EMBL" id="CP001398">
    <property type="protein sequence ID" value="ACS34222.1"/>
    <property type="molecule type" value="Genomic_DNA"/>
</dbReference>
<dbReference type="InterPro" id="IPR001279">
    <property type="entry name" value="Metallo-B-lactamas"/>
</dbReference>
<dbReference type="STRING" id="593117.TGAM_1720"/>
<feature type="domain" description="Beta-Casp" evidence="14">
    <location>
        <begin position="436"/>
        <end position="560"/>
    </location>
</feature>
<feature type="binding site" evidence="12">
    <location>
        <position position="261"/>
    </location>
    <ligand>
        <name>Zn(2+)</name>
        <dbReference type="ChEBI" id="CHEBI:29105"/>
        <label>2</label>
    </ligand>
</feature>
<dbReference type="Pfam" id="PF16661">
    <property type="entry name" value="Lactamase_B_6"/>
    <property type="match status" value="1"/>
</dbReference>
<keyword evidence="2 12" id="KW-0540">Nuclease</keyword>
<dbReference type="PANTHER" id="PTHR11203">
    <property type="entry name" value="CLEAVAGE AND POLYADENYLATION SPECIFICITY FACTOR FAMILY MEMBER"/>
    <property type="match status" value="1"/>
</dbReference>
<evidence type="ECO:0000256" key="10">
    <source>
        <dbReference type="ARBA" id="ARBA00023125"/>
    </source>
</evidence>